<proteinExistence type="predicted"/>
<gene>
    <name evidence="2" type="ORF">P4O66_012161</name>
</gene>
<evidence type="ECO:0000256" key="1">
    <source>
        <dbReference type="SAM" id="MobiDB-lite"/>
    </source>
</evidence>
<organism evidence="2 3">
    <name type="scientific">Electrophorus voltai</name>
    <dbReference type="NCBI Taxonomy" id="2609070"/>
    <lineage>
        <taxon>Eukaryota</taxon>
        <taxon>Metazoa</taxon>
        <taxon>Chordata</taxon>
        <taxon>Craniata</taxon>
        <taxon>Vertebrata</taxon>
        <taxon>Euteleostomi</taxon>
        <taxon>Actinopterygii</taxon>
        <taxon>Neopterygii</taxon>
        <taxon>Teleostei</taxon>
        <taxon>Ostariophysi</taxon>
        <taxon>Gymnotiformes</taxon>
        <taxon>Gymnotoidei</taxon>
        <taxon>Gymnotidae</taxon>
        <taxon>Electrophorus</taxon>
    </lineage>
</organism>
<protein>
    <submittedName>
        <fullName evidence="2">Uncharacterized protein</fullName>
    </submittedName>
</protein>
<sequence length="219" mass="24073">MGNIMEVKFAHHCRVRMTGGPIPEPKAARRGFNLHPAQQSAWEVSQSRVNVMNAVAAQGCRPAPLDLSPELRCRHRQLWPVVDLVVTLLAVCLKGLSGSPRTLPTPWLHPDYHALPVPTPHTPAQPDVGLQRGVSSSDLKRCSTGPGPNNLSRNACQNSAMEEYVPLLEKVKEERSEQRRVDLLKAQVHGIRRLSPRHAEVFEPFILTGNPHGSDPGAA</sequence>
<evidence type="ECO:0000313" key="2">
    <source>
        <dbReference type="EMBL" id="KAK1792207.1"/>
    </source>
</evidence>
<accession>A0AAD8Z3D9</accession>
<evidence type="ECO:0000313" key="3">
    <source>
        <dbReference type="Proteomes" id="UP001239994"/>
    </source>
</evidence>
<keyword evidence="3" id="KW-1185">Reference proteome</keyword>
<name>A0AAD8Z3D9_9TELE</name>
<dbReference type="Proteomes" id="UP001239994">
    <property type="component" value="Unassembled WGS sequence"/>
</dbReference>
<comment type="caution">
    <text evidence="2">The sequence shown here is derived from an EMBL/GenBank/DDBJ whole genome shotgun (WGS) entry which is preliminary data.</text>
</comment>
<feature type="region of interest" description="Disordered" evidence="1">
    <location>
        <begin position="119"/>
        <end position="153"/>
    </location>
</feature>
<dbReference type="AlphaFoldDB" id="A0AAD8Z3D9"/>
<reference evidence="2" key="1">
    <citation type="submission" date="2023-03" db="EMBL/GenBank/DDBJ databases">
        <title>Electrophorus voltai genome.</title>
        <authorList>
            <person name="Bian C."/>
        </authorList>
    </citation>
    <scope>NUCLEOTIDE SEQUENCE</scope>
    <source>
        <strain evidence="2">CB-2022</strain>
        <tissue evidence="2">Muscle</tissue>
    </source>
</reference>
<dbReference type="EMBL" id="JAROKS010000019">
    <property type="protein sequence ID" value="KAK1792207.1"/>
    <property type="molecule type" value="Genomic_DNA"/>
</dbReference>